<comment type="caution">
    <text evidence="4">The sequence shown here is derived from an EMBL/GenBank/DDBJ whole genome shotgun (WGS) entry which is preliminary data.</text>
</comment>
<dbReference type="RefSeq" id="WP_131515812.1">
    <property type="nucleotide sequence ID" value="NZ_SJKD01000005.1"/>
</dbReference>
<reference evidence="4 5" key="1">
    <citation type="submission" date="2019-02" db="EMBL/GenBank/DDBJ databases">
        <title>Kribbella capetownensis sp. nov. and Kribbella speibonae sp. nov., isolated from soil.</title>
        <authorList>
            <person name="Curtis S.M."/>
            <person name="Norton I."/>
            <person name="Everest G.J."/>
            <person name="Meyers P.R."/>
        </authorList>
    </citation>
    <scope>NUCLEOTIDE SEQUENCE [LARGE SCALE GENOMIC DNA]</scope>
    <source>
        <strain evidence="4 5">YM53</strain>
    </source>
</reference>
<feature type="domain" description="PBP" evidence="3">
    <location>
        <begin position="4"/>
        <end position="89"/>
    </location>
</feature>
<dbReference type="EMBL" id="SJKD01000005">
    <property type="protein sequence ID" value="TCC47748.1"/>
    <property type="molecule type" value="Genomic_DNA"/>
</dbReference>
<name>A0A4R0JRU9_9ACTN</name>
<evidence type="ECO:0000313" key="4">
    <source>
        <dbReference type="EMBL" id="TCC47748.1"/>
    </source>
</evidence>
<dbReference type="InterPro" id="IPR050811">
    <property type="entry name" value="Phosphate_ABC_transporter"/>
</dbReference>
<dbReference type="AlphaFoldDB" id="A0A4R0JRU9"/>
<dbReference type="InterPro" id="IPR024370">
    <property type="entry name" value="PBP_domain"/>
</dbReference>
<protein>
    <recommendedName>
        <fullName evidence="3">PBP domain-containing protein</fullName>
    </recommendedName>
</protein>
<feature type="region of interest" description="Disordered" evidence="2">
    <location>
        <begin position="102"/>
        <end position="125"/>
    </location>
</feature>
<dbReference type="PANTHER" id="PTHR30570:SF1">
    <property type="entry name" value="PHOSPHATE-BINDING PROTEIN PSTS"/>
    <property type="match status" value="1"/>
</dbReference>
<keyword evidence="1" id="KW-0732">Signal</keyword>
<evidence type="ECO:0000259" key="3">
    <source>
        <dbReference type="Pfam" id="PF12849"/>
    </source>
</evidence>
<evidence type="ECO:0000313" key="5">
    <source>
        <dbReference type="Proteomes" id="UP000293342"/>
    </source>
</evidence>
<dbReference type="Pfam" id="PF12849">
    <property type="entry name" value="PBP_like_2"/>
    <property type="match status" value="1"/>
</dbReference>
<evidence type="ECO:0000256" key="1">
    <source>
        <dbReference type="ARBA" id="ARBA00022729"/>
    </source>
</evidence>
<accession>A0A4R0JRU9</accession>
<dbReference type="SUPFAM" id="SSF53850">
    <property type="entry name" value="Periplasmic binding protein-like II"/>
    <property type="match status" value="1"/>
</dbReference>
<dbReference type="Gene3D" id="3.40.190.10">
    <property type="entry name" value="Periplasmic binding protein-like II"/>
    <property type="match status" value="1"/>
</dbReference>
<proteinExistence type="predicted"/>
<organism evidence="4 5">
    <name type="scientific">Kribbella capetownensis</name>
    <dbReference type="NCBI Taxonomy" id="1572659"/>
    <lineage>
        <taxon>Bacteria</taxon>
        <taxon>Bacillati</taxon>
        <taxon>Actinomycetota</taxon>
        <taxon>Actinomycetes</taxon>
        <taxon>Propionibacteriales</taxon>
        <taxon>Kribbellaceae</taxon>
        <taxon>Kribbella</taxon>
    </lineage>
</organism>
<gene>
    <name evidence="4" type="ORF">E0H75_23660</name>
</gene>
<dbReference type="PANTHER" id="PTHR30570">
    <property type="entry name" value="PERIPLASMIC PHOSPHATE BINDING COMPONENT OF PHOSPHATE ABC TRANSPORTER"/>
    <property type="match status" value="1"/>
</dbReference>
<dbReference type="OrthoDB" id="3636760at2"/>
<sequence>MAVVVFAVVINRSAAVTSLTTAQLRAIYNGQITNWKDVGGKDLPIRMVSRVGPDSGSRRVFREKVLGGDQELGITSDDCRTDDDAAAAKYLQAVGDRVADRDLPGVRTLAAGPPDPRTQRPRALR</sequence>
<keyword evidence="5" id="KW-1185">Reference proteome</keyword>
<dbReference type="Proteomes" id="UP000293342">
    <property type="component" value="Unassembled WGS sequence"/>
</dbReference>
<evidence type="ECO:0000256" key="2">
    <source>
        <dbReference type="SAM" id="MobiDB-lite"/>
    </source>
</evidence>